<protein>
    <submittedName>
        <fullName evidence="1">Uncharacterized protein</fullName>
    </submittedName>
</protein>
<keyword evidence="2" id="KW-1185">Reference proteome</keyword>
<gene>
    <name evidence="1" type="ORF">TCAL_14602</name>
</gene>
<accession>A0A553PDC2</accession>
<sequence>MSKDQQVVKIRDPGLQCLALSLSCHRDQVGWWRSGRSPNGAGFYGTSLLRKSAFEEVENPVLQLKED</sequence>
<name>A0A553PDC2_TIGCA</name>
<reference evidence="1 2" key="1">
    <citation type="journal article" date="2018" name="Nat. Ecol. Evol.">
        <title>Genomic signatures of mitonuclear coevolution across populations of Tigriopus californicus.</title>
        <authorList>
            <person name="Barreto F.S."/>
            <person name="Watson E.T."/>
            <person name="Lima T.G."/>
            <person name="Willett C.S."/>
            <person name="Edmands S."/>
            <person name="Li W."/>
            <person name="Burton R.S."/>
        </authorList>
    </citation>
    <scope>NUCLEOTIDE SEQUENCE [LARGE SCALE GENOMIC DNA]</scope>
    <source>
        <strain evidence="1 2">San Diego</strain>
    </source>
</reference>
<dbReference type="EMBL" id="VCGU01000005">
    <property type="protein sequence ID" value="TRY75682.1"/>
    <property type="molecule type" value="Genomic_DNA"/>
</dbReference>
<proteinExistence type="predicted"/>
<evidence type="ECO:0000313" key="1">
    <source>
        <dbReference type="EMBL" id="TRY75682.1"/>
    </source>
</evidence>
<dbReference type="AlphaFoldDB" id="A0A553PDC2"/>
<organism evidence="1 2">
    <name type="scientific">Tigriopus californicus</name>
    <name type="common">Marine copepod</name>
    <dbReference type="NCBI Taxonomy" id="6832"/>
    <lineage>
        <taxon>Eukaryota</taxon>
        <taxon>Metazoa</taxon>
        <taxon>Ecdysozoa</taxon>
        <taxon>Arthropoda</taxon>
        <taxon>Crustacea</taxon>
        <taxon>Multicrustacea</taxon>
        <taxon>Hexanauplia</taxon>
        <taxon>Copepoda</taxon>
        <taxon>Harpacticoida</taxon>
        <taxon>Harpacticidae</taxon>
        <taxon>Tigriopus</taxon>
    </lineage>
</organism>
<comment type="caution">
    <text evidence="1">The sequence shown here is derived from an EMBL/GenBank/DDBJ whole genome shotgun (WGS) entry which is preliminary data.</text>
</comment>
<dbReference type="Proteomes" id="UP000318571">
    <property type="component" value="Chromosome 2"/>
</dbReference>
<evidence type="ECO:0000313" key="2">
    <source>
        <dbReference type="Proteomes" id="UP000318571"/>
    </source>
</evidence>
<dbReference type="PROSITE" id="PS51257">
    <property type="entry name" value="PROKAR_LIPOPROTEIN"/>
    <property type="match status" value="1"/>
</dbReference>